<evidence type="ECO:0000256" key="7">
    <source>
        <dbReference type="RuleBase" id="RU004440"/>
    </source>
</evidence>
<name>A0A0P4WCI7_SCYOL</name>
<evidence type="ECO:0000259" key="9">
    <source>
        <dbReference type="PROSITE" id="PS00128"/>
    </source>
</evidence>
<accession>A0A0P4WCI7</accession>
<evidence type="ECO:0000256" key="6">
    <source>
        <dbReference type="ARBA" id="ARBA00023295"/>
    </source>
</evidence>
<keyword evidence="6" id="KW-0326">Glycosidase</keyword>
<comment type="catalytic activity">
    <reaction evidence="1">
        <text>Hydrolysis of (1-&gt;4)-beta-linkages between N-acetylmuramic acid and N-acetyl-D-glucosamine residues in a peptidoglycan and between N-acetyl-D-glucosamine residues in chitodextrins.</text>
        <dbReference type="EC" id="3.2.1.17"/>
    </reaction>
</comment>
<evidence type="ECO:0000256" key="8">
    <source>
        <dbReference type="SAM" id="SignalP"/>
    </source>
</evidence>
<dbReference type="InterPro" id="IPR001916">
    <property type="entry name" value="Glyco_hydro_22"/>
</dbReference>
<keyword evidence="4" id="KW-0081">Bacteriolytic enzyme</keyword>
<dbReference type="PROSITE" id="PS00128">
    <property type="entry name" value="GLYCOSYL_HYDROL_F22_1"/>
    <property type="match status" value="1"/>
</dbReference>
<keyword evidence="5" id="KW-1015">Disulfide bond</keyword>
<dbReference type="SMART" id="SM00263">
    <property type="entry name" value="LYZ1"/>
    <property type="match status" value="1"/>
</dbReference>
<dbReference type="FunFam" id="1.10.530.10:FF:000001">
    <property type="entry name" value="Lysozyme C"/>
    <property type="match status" value="1"/>
</dbReference>
<dbReference type="PRINTS" id="PR00135">
    <property type="entry name" value="LYZLACT"/>
</dbReference>
<reference evidence="10" key="1">
    <citation type="submission" date="2015-09" db="EMBL/GenBank/DDBJ databases">
        <title>Scylla olivacea transcriptome.</title>
        <authorList>
            <person name="Ikhwanuddin M."/>
        </authorList>
    </citation>
    <scope>NUCLEOTIDE SEQUENCE</scope>
</reference>
<comment type="similarity">
    <text evidence="2 7">Belongs to the glycosyl hydrolase 22 family.</text>
</comment>
<evidence type="ECO:0000256" key="1">
    <source>
        <dbReference type="ARBA" id="ARBA00000632"/>
    </source>
</evidence>
<organism evidence="10">
    <name type="scientific">Scylla olivacea</name>
    <name type="common">Orange mud crab</name>
    <name type="synonym">Cancer olivacea</name>
    <dbReference type="NCBI Taxonomy" id="85551"/>
    <lineage>
        <taxon>Eukaryota</taxon>
        <taxon>Metazoa</taxon>
        <taxon>Ecdysozoa</taxon>
        <taxon>Arthropoda</taxon>
        <taxon>Crustacea</taxon>
        <taxon>Multicrustacea</taxon>
        <taxon>Malacostraca</taxon>
        <taxon>Eumalacostraca</taxon>
        <taxon>Eucarida</taxon>
        <taxon>Decapoda</taxon>
        <taxon>Pleocyemata</taxon>
        <taxon>Brachyura</taxon>
        <taxon>Eubrachyura</taxon>
        <taxon>Portunoidea</taxon>
        <taxon>Portunidae</taxon>
        <taxon>Portuninae</taxon>
        <taxon>Scylla</taxon>
    </lineage>
</organism>
<dbReference type="EC" id="3.2.1.17" evidence="3"/>
<feature type="signal peptide" evidence="8">
    <location>
        <begin position="1"/>
        <end position="17"/>
    </location>
</feature>
<feature type="chain" id="PRO_5006070431" description="lysozyme" evidence="8">
    <location>
        <begin position="18"/>
        <end position="223"/>
    </location>
</feature>
<evidence type="ECO:0000313" key="10">
    <source>
        <dbReference type="EMBL" id="JAI63277.1"/>
    </source>
</evidence>
<dbReference type="Pfam" id="PF00062">
    <property type="entry name" value="Lys"/>
    <property type="match status" value="1"/>
</dbReference>
<dbReference type="PANTHER" id="PTHR11407:SF63">
    <property type="entry name" value="LYSOZYME C"/>
    <property type="match status" value="1"/>
</dbReference>
<dbReference type="AlphaFoldDB" id="A0A0P4WCI7"/>
<dbReference type="PANTHER" id="PTHR11407">
    <property type="entry name" value="LYSOZYME C"/>
    <property type="match status" value="1"/>
</dbReference>
<dbReference type="SUPFAM" id="SSF53955">
    <property type="entry name" value="Lysozyme-like"/>
    <property type="match status" value="1"/>
</dbReference>
<dbReference type="CDD" id="cd16899">
    <property type="entry name" value="LYZ_C_invert"/>
    <property type="match status" value="1"/>
</dbReference>
<dbReference type="EMBL" id="GDRN01074211">
    <property type="protein sequence ID" value="JAI63277.1"/>
    <property type="molecule type" value="Transcribed_RNA"/>
</dbReference>
<dbReference type="InterPro" id="IPR023346">
    <property type="entry name" value="Lysozyme-like_dom_sf"/>
</dbReference>
<dbReference type="GO" id="GO:0042742">
    <property type="term" value="P:defense response to bacterium"/>
    <property type="evidence" value="ECO:0007669"/>
    <property type="project" value="UniProtKB-KW"/>
</dbReference>
<evidence type="ECO:0000256" key="3">
    <source>
        <dbReference type="ARBA" id="ARBA00012732"/>
    </source>
</evidence>
<dbReference type="GO" id="GO:0031640">
    <property type="term" value="P:killing of cells of another organism"/>
    <property type="evidence" value="ECO:0007669"/>
    <property type="project" value="UniProtKB-KW"/>
</dbReference>
<dbReference type="PROSITE" id="PS51348">
    <property type="entry name" value="GLYCOSYL_HYDROL_F22_2"/>
    <property type="match status" value="1"/>
</dbReference>
<evidence type="ECO:0000256" key="4">
    <source>
        <dbReference type="ARBA" id="ARBA00022638"/>
    </source>
</evidence>
<dbReference type="GO" id="GO:0003796">
    <property type="term" value="F:lysozyme activity"/>
    <property type="evidence" value="ECO:0007669"/>
    <property type="project" value="UniProtKB-EC"/>
</dbReference>
<protein>
    <recommendedName>
        <fullName evidence="3">lysozyme</fullName>
        <ecNumber evidence="3">3.2.1.17</ecNumber>
    </recommendedName>
</protein>
<feature type="domain" description="Glycosyl hydrolases family 22 (GH22)" evidence="9">
    <location>
        <begin position="88"/>
        <end position="106"/>
    </location>
</feature>
<keyword evidence="4" id="KW-0929">Antimicrobial</keyword>
<dbReference type="Gene3D" id="1.10.530.10">
    <property type="match status" value="1"/>
</dbReference>
<evidence type="ECO:0000256" key="2">
    <source>
        <dbReference type="ARBA" id="ARBA00010859"/>
    </source>
</evidence>
<keyword evidence="8" id="KW-0732">Signal</keyword>
<keyword evidence="6" id="KW-0378">Hydrolase</keyword>
<dbReference type="InterPro" id="IPR019799">
    <property type="entry name" value="Glyco_hydro_22_CS"/>
</dbReference>
<evidence type="ECO:0000256" key="5">
    <source>
        <dbReference type="ARBA" id="ARBA00023157"/>
    </source>
</evidence>
<sequence length="223" mass="25454">MRLLVLLLVTCATLVVGKIFTKCELASELENHYGVAKEDVKKWVCIAQFESTFNTAAINHHNYDNSKDFGLFQLNSRYWCDDKGKNVCKIPCTALLDDDLTNDVQCMKKIIRETEKWKGKGTGLSAWVAYERRCKNMNLDEYIAECSTNTDASNTNPVKQVSAGNNPPRKENIPEDYVPIINNARVPIGPKVISNMHPPYMRIPMHGPFIAPSPYHFFYQRNY</sequence>
<proteinExistence type="inferred from homology"/>